<evidence type="ECO:0000313" key="2">
    <source>
        <dbReference type="Proteomes" id="UP000612233"/>
    </source>
</evidence>
<name>A0A927B9X0_9BACT</name>
<keyword evidence="2" id="KW-1185">Reference proteome</keyword>
<dbReference type="EMBL" id="JACXAD010000002">
    <property type="protein sequence ID" value="MBD2766837.1"/>
    <property type="molecule type" value="Genomic_DNA"/>
</dbReference>
<proteinExistence type="predicted"/>
<sequence length="23" mass="2825">MLYRALKEPGRLVKTEFLLRYID</sequence>
<dbReference type="AlphaFoldDB" id="A0A927B9X0"/>
<gene>
    <name evidence="1" type="ORF">IC235_02895</name>
</gene>
<dbReference type="Proteomes" id="UP000612233">
    <property type="component" value="Unassembled WGS sequence"/>
</dbReference>
<organism evidence="1 2">
    <name type="scientific">Hymenobacter montanus</name>
    <dbReference type="NCBI Taxonomy" id="2771359"/>
    <lineage>
        <taxon>Bacteria</taxon>
        <taxon>Pseudomonadati</taxon>
        <taxon>Bacteroidota</taxon>
        <taxon>Cytophagia</taxon>
        <taxon>Cytophagales</taxon>
        <taxon>Hymenobacteraceae</taxon>
        <taxon>Hymenobacter</taxon>
    </lineage>
</organism>
<protein>
    <submittedName>
        <fullName evidence="1">Tn3 family transposase</fullName>
    </submittedName>
</protein>
<reference evidence="1" key="1">
    <citation type="submission" date="2020-09" db="EMBL/GenBank/DDBJ databases">
        <authorList>
            <person name="Kim M.K."/>
        </authorList>
    </citation>
    <scope>NUCLEOTIDE SEQUENCE</scope>
    <source>
        <strain evidence="1">BT664</strain>
    </source>
</reference>
<evidence type="ECO:0000313" key="1">
    <source>
        <dbReference type="EMBL" id="MBD2766837.1"/>
    </source>
</evidence>
<comment type="caution">
    <text evidence="1">The sequence shown here is derived from an EMBL/GenBank/DDBJ whole genome shotgun (WGS) entry which is preliminary data.</text>
</comment>
<accession>A0A927B9X0</accession>